<organism evidence="1 2">
    <name type="scientific">Pichia kudriavzevii</name>
    <name type="common">Yeast</name>
    <name type="synonym">Issatchenkia orientalis</name>
    <dbReference type="NCBI Taxonomy" id="4909"/>
    <lineage>
        <taxon>Eukaryota</taxon>
        <taxon>Fungi</taxon>
        <taxon>Dikarya</taxon>
        <taxon>Ascomycota</taxon>
        <taxon>Saccharomycotina</taxon>
        <taxon>Pichiomycetes</taxon>
        <taxon>Pichiales</taxon>
        <taxon>Pichiaceae</taxon>
        <taxon>Pichia</taxon>
    </lineage>
</organism>
<accession>A0A1Z8JVZ7</accession>
<reference evidence="1 2" key="1">
    <citation type="submission" date="2017-05" db="EMBL/GenBank/DDBJ databases">
        <title>The Genome Sequence of Candida krusei Ckrusei653.</title>
        <authorList>
            <person name="Cuomo C."/>
            <person name="Forche A."/>
            <person name="Young S."/>
            <person name="Abouelleil A."/>
            <person name="Cao P."/>
            <person name="Chapman S."/>
            <person name="Cusick C."/>
            <person name="Shea T."/>
            <person name="Nusbaum C."/>
            <person name="Birren B."/>
        </authorList>
    </citation>
    <scope>NUCLEOTIDE SEQUENCE [LARGE SCALE GENOMIC DNA]</scope>
    <source>
        <strain evidence="1 2">Ckrusei653</strain>
    </source>
</reference>
<dbReference type="Proteomes" id="UP000195871">
    <property type="component" value="Unassembled WGS sequence"/>
</dbReference>
<name>A0A1Z8JVZ7_PICKU</name>
<comment type="caution">
    <text evidence="1">The sequence shown here is derived from an EMBL/GenBank/DDBJ whole genome shotgun (WGS) entry which is preliminary data.</text>
</comment>
<sequence length="62" mass="7002">MTDELFDLEIETSIALPQLVHDPLSDSESDFEDDIQPLTLRFPKRLSFDSPVYAKNKTTSSG</sequence>
<dbReference type="EMBL" id="NHMM01000001">
    <property type="protein sequence ID" value="OUT24765.1"/>
    <property type="molecule type" value="Genomic_DNA"/>
</dbReference>
<gene>
    <name evidence="1" type="ORF">CAS74_001155</name>
</gene>
<proteinExistence type="predicted"/>
<evidence type="ECO:0000313" key="1">
    <source>
        <dbReference type="EMBL" id="OUT24765.1"/>
    </source>
</evidence>
<evidence type="ECO:0000313" key="2">
    <source>
        <dbReference type="Proteomes" id="UP000195871"/>
    </source>
</evidence>
<dbReference type="AlphaFoldDB" id="A0A1Z8JVZ7"/>
<protein>
    <submittedName>
        <fullName evidence="1">Uncharacterized protein</fullName>
    </submittedName>
</protein>